<comment type="caution">
    <text evidence="2">The sequence shown here is derived from an EMBL/GenBank/DDBJ whole genome shotgun (WGS) entry which is preliminary data.</text>
</comment>
<accession>A0A2N5W349</accession>
<keyword evidence="3" id="KW-1185">Reference proteome</keyword>
<name>A0A2N5W349_9BASI</name>
<feature type="compositionally biased region" description="Basic and acidic residues" evidence="1">
    <location>
        <begin position="91"/>
        <end position="105"/>
    </location>
</feature>
<proteinExistence type="predicted"/>
<evidence type="ECO:0000256" key="1">
    <source>
        <dbReference type="SAM" id="MobiDB-lite"/>
    </source>
</evidence>
<gene>
    <name evidence="2" type="ORF">PCANC_05126</name>
</gene>
<protein>
    <submittedName>
        <fullName evidence="2">Uncharacterized protein</fullName>
    </submittedName>
</protein>
<feature type="region of interest" description="Disordered" evidence="1">
    <location>
        <begin position="39"/>
        <end position="69"/>
    </location>
</feature>
<reference evidence="2 3" key="1">
    <citation type="submission" date="2017-11" db="EMBL/GenBank/DDBJ databases">
        <title>De novo assembly and phasing of dikaryotic genomes from two isolates of Puccinia coronata f. sp. avenae, the causal agent of oat crown rust.</title>
        <authorList>
            <person name="Miller M.E."/>
            <person name="Zhang Y."/>
            <person name="Omidvar V."/>
            <person name="Sperschneider J."/>
            <person name="Schwessinger B."/>
            <person name="Raley C."/>
            <person name="Palmer J.M."/>
            <person name="Garnica D."/>
            <person name="Upadhyaya N."/>
            <person name="Rathjen J."/>
            <person name="Taylor J.M."/>
            <person name="Park R.F."/>
            <person name="Dodds P.N."/>
            <person name="Hirsch C.D."/>
            <person name="Kianian S.F."/>
            <person name="Figueroa M."/>
        </authorList>
    </citation>
    <scope>NUCLEOTIDE SEQUENCE [LARGE SCALE GENOMIC DNA]</scope>
    <source>
        <strain evidence="2">12NC29</strain>
    </source>
</reference>
<evidence type="ECO:0000313" key="3">
    <source>
        <dbReference type="Proteomes" id="UP000235388"/>
    </source>
</evidence>
<feature type="region of interest" description="Disordered" evidence="1">
    <location>
        <begin position="89"/>
        <end position="142"/>
    </location>
</feature>
<feature type="compositionally biased region" description="Basic and acidic residues" evidence="1">
    <location>
        <begin position="49"/>
        <end position="69"/>
    </location>
</feature>
<dbReference type="AlphaFoldDB" id="A0A2N5W349"/>
<dbReference type="EMBL" id="PGCJ01000018">
    <property type="protein sequence ID" value="PLW56679.1"/>
    <property type="molecule type" value="Genomic_DNA"/>
</dbReference>
<evidence type="ECO:0000313" key="2">
    <source>
        <dbReference type="EMBL" id="PLW56679.1"/>
    </source>
</evidence>
<sequence length="142" mass="16160">MSTTSASMQLPKTPLGNNYWESFILEEATHITIAQKPRSGAYPHGAYHNTKDVSESRFSSESKKEQDHILTTRDMPFLFNLILRKLNSQSPEEKKLDKVEEDSNHTNENIPEPDKDVGEMDPNNDLDASLPFNYPKQAYMAS</sequence>
<dbReference type="Proteomes" id="UP000235388">
    <property type="component" value="Unassembled WGS sequence"/>
</dbReference>
<organism evidence="2 3">
    <name type="scientific">Puccinia coronata f. sp. avenae</name>
    <dbReference type="NCBI Taxonomy" id="200324"/>
    <lineage>
        <taxon>Eukaryota</taxon>
        <taxon>Fungi</taxon>
        <taxon>Dikarya</taxon>
        <taxon>Basidiomycota</taxon>
        <taxon>Pucciniomycotina</taxon>
        <taxon>Pucciniomycetes</taxon>
        <taxon>Pucciniales</taxon>
        <taxon>Pucciniaceae</taxon>
        <taxon>Puccinia</taxon>
    </lineage>
</organism>